<dbReference type="EMBL" id="CP003557">
    <property type="protein sequence ID" value="AFN74087.1"/>
    <property type="molecule type" value="Genomic_DNA"/>
</dbReference>
<proteinExistence type="predicted"/>
<dbReference type="OrthoDB" id="109585at2"/>
<feature type="domain" description="Response regulatory" evidence="2">
    <location>
        <begin position="4"/>
        <end position="119"/>
    </location>
</feature>
<reference evidence="3 4" key="1">
    <citation type="journal article" date="2013" name="PLoS ONE">
        <title>Genomic analysis of Melioribacter roseus, facultatively anaerobic organotrophic bacterium representing a novel deep lineage within Bacteriodetes/Chlorobi group.</title>
        <authorList>
            <person name="Kadnikov V.V."/>
            <person name="Mardanov A.V."/>
            <person name="Podosokorskaya O.A."/>
            <person name="Gavrilov S.N."/>
            <person name="Kublanov I.V."/>
            <person name="Beletsky A.V."/>
            <person name="Bonch-Osmolovskaya E.A."/>
            <person name="Ravin N.V."/>
        </authorList>
    </citation>
    <scope>NUCLEOTIDE SEQUENCE [LARGE SCALE GENOMIC DNA]</scope>
    <source>
        <strain evidence="4">JCM 17771 / P3M-2</strain>
    </source>
</reference>
<dbReference type="CDD" id="cd17569">
    <property type="entry name" value="REC_HupR-like"/>
    <property type="match status" value="1"/>
</dbReference>
<feature type="modified residue" description="4-aspartylphosphate" evidence="1">
    <location>
        <position position="53"/>
    </location>
</feature>
<dbReference type="KEGG" id="mro:MROS_0846"/>
<dbReference type="PROSITE" id="PS50110">
    <property type="entry name" value="RESPONSE_REGULATORY"/>
    <property type="match status" value="1"/>
</dbReference>
<dbReference type="InterPro" id="IPR011006">
    <property type="entry name" value="CheY-like_superfamily"/>
</dbReference>
<dbReference type="PANTHER" id="PTHR45228">
    <property type="entry name" value="CYCLIC DI-GMP PHOSPHODIESTERASE TM_0186-RELATED"/>
    <property type="match status" value="1"/>
</dbReference>
<dbReference type="InterPro" id="IPR001789">
    <property type="entry name" value="Sig_transdc_resp-reg_receiver"/>
</dbReference>
<evidence type="ECO:0000313" key="4">
    <source>
        <dbReference type="Proteomes" id="UP000009011"/>
    </source>
</evidence>
<dbReference type="GO" id="GO:0000160">
    <property type="term" value="P:phosphorelay signal transduction system"/>
    <property type="evidence" value="ECO:0007669"/>
    <property type="project" value="InterPro"/>
</dbReference>
<dbReference type="AlphaFoldDB" id="I6YU61"/>
<dbReference type="SUPFAM" id="SSF52172">
    <property type="entry name" value="CheY-like"/>
    <property type="match status" value="1"/>
</dbReference>
<name>I6YU61_MELRP</name>
<evidence type="ECO:0000313" key="3">
    <source>
        <dbReference type="EMBL" id="AFN74087.1"/>
    </source>
</evidence>
<evidence type="ECO:0000256" key="1">
    <source>
        <dbReference type="PROSITE-ProRule" id="PRU00169"/>
    </source>
</evidence>
<dbReference type="STRING" id="1191523.MROS_0846"/>
<sequence>MKTRVLLVDDDAVALAGYKRNLRQHFEVYTAENAAAALQLIENSEPFAVVVSDFKMPGMDGITFLKKLAETNSDTARIILTGYAELKVAVDAVNEGSVFRFLTKPCNSEQLLNAIKAGVRQYELINSEKELLEKTLKGSINILIDILSHLNPQVFKRANKLRDIAHNVASVLKSEEMWEIEMAAILMQIGLVAIPDEIVAKKYNGESLSQQEEELYKSYIEVSGNLLKNIPRLEKVAEIISGGGNTTASQILAAVNDYDTLINEGNEPADALELMKKNGKYNDDILAALHAEVVGIYDGLVIKAIRLNELEIGMVLADDIRDSYNKVLIGKGCEISQVSLIKLKNYAKFNKIIEPIKIFDAE</sequence>
<dbReference type="Gene3D" id="3.40.50.2300">
    <property type="match status" value="1"/>
</dbReference>
<keyword evidence="4" id="KW-1185">Reference proteome</keyword>
<accession>I6YU61</accession>
<dbReference type="SMART" id="SM00448">
    <property type="entry name" value="REC"/>
    <property type="match status" value="1"/>
</dbReference>
<dbReference type="RefSeq" id="WP_014855523.1">
    <property type="nucleotide sequence ID" value="NC_018178.1"/>
</dbReference>
<dbReference type="eggNOG" id="COG3437">
    <property type="taxonomic scope" value="Bacteria"/>
</dbReference>
<organism evidence="3 4">
    <name type="scientific">Melioribacter roseus (strain DSM 23840 / JCM 17771 / VKM B-2668 / P3M-2)</name>
    <dbReference type="NCBI Taxonomy" id="1191523"/>
    <lineage>
        <taxon>Bacteria</taxon>
        <taxon>Pseudomonadati</taxon>
        <taxon>Ignavibacteriota</taxon>
        <taxon>Ignavibacteria</taxon>
        <taxon>Ignavibacteriales</taxon>
        <taxon>Melioribacteraceae</taxon>
        <taxon>Melioribacter</taxon>
    </lineage>
</organism>
<dbReference type="InterPro" id="IPR052020">
    <property type="entry name" value="Cyclic_di-GMP/3'3'-cGAMP_PDE"/>
</dbReference>
<dbReference type="Gene3D" id="1.10.3210.10">
    <property type="entry name" value="Hypothetical protein af1432"/>
    <property type="match status" value="1"/>
</dbReference>
<dbReference type="Pfam" id="PF00072">
    <property type="entry name" value="Response_reg"/>
    <property type="match status" value="1"/>
</dbReference>
<dbReference type="Pfam" id="PF13487">
    <property type="entry name" value="HD_5"/>
    <property type="match status" value="1"/>
</dbReference>
<dbReference type="Proteomes" id="UP000009011">
    <property type="component" value="Chromosome"/>
</dbReference>
<dbReference type="PANTHER" id="PTHR45228:SF8">
    <property type="entry name" value="TWO-COMPONENT RESPONSE REGULATOR-RELATED"/>
    <property type="match status" value="1"/>
</dbReference>
<protein>
    <submittedName>
        <fullName evidence="3">Response regulator receiver protein</fullName>
    </submittedName>
</protein>
<gene>
    <name evidence="3" type="ordered locus">MROS_0846</name>
</gene>
<dbReference type="HOGENOM" id="CLU_000445_92_10_10"/>
<keyword evidence="1" id="KW-0597">Phosphoprotein</keyword>
<evidence type="ECO:0000259" key="2">
    <source>
        <dbReference type="PROSITE" id="PS50110"/>
    </source>
</evidence>